<dbReference type="OrthoDB" id="3501663at2759"/>
<dbReference type="Gene3D" id="2.30.40.10">
    <property type="entry name" value="Urease, subunit C, domain 1"/>
    <property type="match status" value="2"/>
</dbReference>
<evidence type="ECO:0000313" key="4">
    <source>
        <dbReference type="Proteomes" id="UP000037904"/>
    </source>
</evidence>
<accession>A0A0N0V7Y4</accession>
<gene>
    <name evidence="3" type="ORF">FLAG1_02962</name>
</gene>
<dbReference type="Gene3D" id="3.20.20.140">
    <property type="entry name" value="Metal-dependent hydrolases"/>
    <property type="match status" value="2"/>
</dbReference>
<evidence type="ECO:0000313" key="3">
    <source>
        <dbReference type="EMBL" id="KPA44081.1"/>
    </source>
</evidence>
<organism evidence="3 4">
    <name type="scientific">Fusarium langsethiae</name>
    <dbReference type="NCBI Taxonomy" id="179993"/>
    <lineage>
        <taxon>Eukaryota</taxon>
        <taxon>Fungi</taxon>
        <taxon>Dikarya</taxon>
        <taxon>Ascomycota</taxon>
        <taxon>Pezizomycotina</taxon>
        <taxon>Sordariomycetes</taxon>
        <taxon>Hypocreomycetidae</taxon>
        <taxon>Hypocreales</taxon>
        <taxon>Nectriaceae</taxon>
        <taxon>Fusarium</taxon>
    </lineage>
</organism>
<dbReference type="GO" id="GO:0016810">
    <property type="term" value="F:hydrolase activity, acting on carbon-nitrogen (but not peptide) bonds"/>
    <property type="evidence" value="ECO:0007669"/>
    <property type="project" value="InterPro"/>
</dbReference>
<keyword evidence="4" id="KW-1185">Reference proteome</keyword>
<keyword evidence="3" id="KW-0378">Hydrolase</keyword>
<name>A0A0N0V7Y4_FUSLA</name>
<keyword evidence="1" id="KW-0732">Signal</keyword>
<dbReference type="EMBL" id="JXCE01000031">
    <property type="protein sequence ID" value="KPA44081.1"/>
    <property type="molecule type" value="Genomic_DNA"/>
</dbReference>
<feature type="domain" description="Amidohydrolase 3" evidence="2">
    <location>
        <begin position="169"/>
        <end position="439"/>
    </location>
</feature>
<dbReference type="PANTHER" id="PTHR22642:SF2">
    <property type="entry name" value="PROTEIN LONG AFTER FAR-RED 3"/>
    <property type="match status" value="1"/>
</dbReference>
<dbReference type="Proteomes" id="UP000037904">
    <property type="component" value="Unassembled WGS sequence"/>
</dbReference>
<feature type="chain" id="PRO_5005860801" evidence="1">
    <location>
        <begin position="25"/>
        <end position="445"/>
    </location>
</feature>
<dbReference type="InterPro" id="IPR032466">
    <property type="entry name" value="Metal_Hydrolase"/>
</dbReference>
<dbReference type="SUPFAM" id="SSF51338">
    <property type="entry name" value="Composite domain of metallo-dependent hydrolases"/>
    <property type="match status" value="1"/>
</dbReference>
<reference evidence="3 4" key="1">
    <citation type="submission" date="2015-04" db="EMBL/GenBank/DDBJ databases">
        <title>The draft genome sequence of Fusarium langsethiae, a T-2/HT-2 mycotoxin producer.</title>
        <authorList>
            <person name="Lysoe E."/>
            <person name="Divon H.H."/>
            <person name="Terzi V."/>
            <person name="Orru L."/>
            <person name="Lamontanara A."/>
            <person name="Kolseth A.-K."/>
            <person name="Frandsen R.J."/>
            <person name="Nielsen K."/>
            <person name="Thrane U."/>
        </authorList>
    </citation>
    <scope>NUCLEOTIDE SEQUENCE [LARGE SCALE GENOMIC DNA]</scope>
    <source>
        <strain evidence="3 4">Fl201059</strain>
    </source>
</reference>
<evidence type="ECO:0000256" key="1">
    <source>
        <dbReference type="SAM" id="SignalP"/>
    </source>
</evidence>
<feature type="signal peptide" evidence="1">
    <location>
        <begin position="1"/>
        <end position="24"/>
    </location>
</feature>
<dbReference type="Pfam" id="PF07969">
    <property type="entry name" value="Amidohydro_3"/>
    <property type="match status" value="1"/>
</dbReference>
<proteinExistence type="predicted"/>
<dbReference type="AlphaFoldDB" id="A0A0N0V7Y4"/>
<dbReference type="InterPro" id="IPR011059">
    <property type="entry name" value="Metal-dep_hydrolase_composite"/>
</dbReference>
<dbReference type="InterPro" id="IPR013108">
    <property type="entry name" value="Amidohydro_3"/>
</dbReference>
<dbReference type="SUPFAM" id="SSF51556">
    <property type="entry name" value="Metallo-dependent hydrolases"/>
    <property type="match status" value="1"/>
</dbReference>
<evidence type="ECO:0000259" key="2">
    <source>
        <dbReference type="Pfam" id="PF07969"/>
    </source>
</evidence>
<comment type="caution">
    <text evidence="3">The sequence shown here is derived from an EMBL/GenBank/DDBJ whole genome shotgun (WGS) entry which is preliminary data.</text>
</comment>
<dbReference type="PANTHER" id="PTHR22642">
    <property type="entry name" value="IMIDAZOLONEPROPIONASE"/>
    <property type="match status" value="1"/>
</dbReference>
<protein>
    <submittedName>
        <fullName evidence="3">Amidohydrolase ytcj</fullName>
    </submittedName>
</protein>
<dbReference type="Gene3D" id="3.10.310.70">
    <property type="match status" value="1"/>
</dbReference>
<sequence>MAAVSSFIRWGLILPLIVVAFAVAYRLQQPLTASENEKPVTYCYKSIRTHDPDQAEAQCFTVTDGVFTAVGPSDADHTTVDGHVIPGLWDGHGHLLQYGEFLHSVDLFAAQSLEEVRTRIKSYISENPGAGSKDNWVRGVGWDQTFFGRMPTATQSSATYTLCSTVSTSTVQSVKLFADGALGSWGSALLDPYSDHPWTSGSLLINASALTDVTQRWAADGYQVNIHAIGDLANRNAVDALEAALVQQCLNEATAQGISPSTPGQSPHDSQDQIGARAACQSRHRFRIEHAQIIHPDDQKRILSLGIIPSIQPTHATSDMKYAQSRLGKDRTSSSAYRMRSLLPARPVLGSDFPSHTGRGTEDSPDGWYTDEALSLDEAMWGFTGAPAYGAFLDGRAGVIREGALADWVVLDQPIESYGIEELRTLRVKETWVAGKRVYIRFDDD</sequence>